<dbReference type="SUPFAM" id="SSF46894">
    <property type="entry name" value="C-terminal effector domain of the bipartite response regulators"/>
    <property type="match status" value="1"/>
</dbReference>
<organism evidence="4 5">
    <name type="scientific">Solirubrobacter ginsenosidimutans</name>
    <dbReference type="NCBI Taxonomy" id="490573"/>
    <lineage>
        <taxon>Bacteria</taxon>
        <taxon>Bacillati</taxon>
        <taxon>Actinomycetota</taxon>
        <taxon>Thermoleophilia</taxon>
        <taxon>Solirubrobacterales</taxon>
        <taxon>Solirubrobacteraceae</taxon>
        <taxon>Solirubrobacter</taxon>
    </lineage>
</organism>
<feature type="domain" description="FHA" evidence="3">
    <location>
        <begin position="24"/>
        <end position="75"/>
    </location>
</feature>
<accession>A0A9X3N2Q6</accession>
<dbReference type="InterPro" id="IPR000253">
    <property type="entry name" value="FHA_dom"/>
</dbReference>
<dbReference type="CDD" id="cd00060">
    <property type="entry name" value="FHA"/>
    <property type="match status" value="1"/>
</dbReference>
<dbReference type="InterPro" id="IPR036388">
    <property type="entry name" value="WH-like_DNA-bd_sf"/>
</dbReference>
<dbReference type="AlphaFoldDB" id="A0A9X3N2Q6"/>
<dbReference type="Pfam" id="PF00498">
    <property type="entry name" value="FHA"/>
    <property type="match status" value="1"/>
</dbReference>
<dbReference type="EMBL" id="JAPDOD010000060">
    <property type="protein sequence ID" value="MDA0166166.1"/>
    <property type="molecule type" value="Genomic_DNA"/>
</dbReference>
<dbReference type="GO" id="GO:0003677">
    <property type="term" value="F:DNA binding"/>
    <property type="evidence" value="ECO:0007669"/>
    <property type="project" value="InterPro"/>
</dbReference>
<evidence type="ECO:0000256" key="1">
    <source>
        <dbReference type="ARBA" id="ARBA00022553"/>
    </source>
</evidence>
<keyword evidence="1" id="KW-0597">Phosphoprotein</keyword>
<dbReference type="SUPFAM" id="SSF49879">
    <property type="entry name" value="SMAD/FHA domain"/>
    <property type="match status" value="1"/>
</dbReference>
<feature type="compositionally biased region" description="Basic and acidic residues" evidence="2">
    <location>
        <begin position="1"/>
        <end position="23"/>
    </location>
</feature>
<evidence type="ECO:0000256" key="2">
    <source>
        <dbReference type="SAM" id="MobiDB-lite"/>
    </source>
</evidence>
<dbReference type="PROSITE" id="PS50006">
    <property type="entry name" value="FHA_DOMAIN"/>
    <property type="match status" value="1"/>
</dbReference>
<gene>
    <name evidence="4" type="ORF">OM076_38230</name>
</gene>
<keyword evidence="5" id="KW-1185">Reference proteome</keyword>
<dbReference type="InterPro" id="IPR016032">
    <property type="entry name" value="Sig_transdc_resp-reg_C-effctor"/>
</dbReference>
<protein>
    <submittedName>
        <fullName evidence="4">FHA domain-containing protein</fullName>
    </submittedName>
</protein>
<dbReference type="InterPro" id="IPR008984">
    <property type="entry name" value="SMAD_FHA_dom_sf"/>
</dbReference>
<evidence type="ECO:0000313" key="4">
    <source>
        <dbReference type="EMBL" id="MDA0166166.1"/>
    </source>
</evidence>
<sequence length="195" mass="21549">MFLEFHDPDGRRHRHELTADAPRKTVGRRPSSDVALSWDDEVSRLHAELVYMGDDWVICDEGLSHNGTFVNGVRVRGRKRLAVGDVVQVGSCALTVCEEERPATAPATRPVRPGTDAVRVTPAQRRLLKALCRPVFERPGSAPATNREIADELGISVDTVKGTLAALFERFELTDLPQNAKRTALAARALDLVYR</sequence>
<proteinExistence type="predicted"/>
<dbReference type="InterPro" id="IPR050923">
    <property type="entry name" value="Cell_Proc_Reg/RNA_Proc"/>
</dbReference>
<dbReference type="PANTHER" id="PTHR23308">
    <property type="entry name" value="NUCLEAR INHIBITOR OF PROTEIN PHOSPHATASE-1"/>
    <property type="match status" value="1"/>
</dbReference>
<evidence type="ECO:0000313" key="5">
    <source>
        <dbReference type="Proteomes" id="UP001149140"/>
    </source>
</evidence>
<dbReference type="GO" id="GO:0006355">
    <property type="term" value="P:regulation of DNA-templated transcription"/>
    <property type="evidence" value="ECO:0007669"/>
    <property type="project" value="InterPro"/>
</dbReference>
<dbReference type="Gene3D" id="2.60.200.20">
    <property type="match status" value="1"/>
</dbReference>
<dbReference type="RefSeq" id="WP_270045425.1">
    <property type="nucleotide sequence ID" value="NZ_JAPDOD010000060.1"/>
</dbReference>
<feature type="region of interest" description="Disordered" evidence="2">
    <location>
        <begin position="1"/>
        <end position="32"/>
    </location>
</feature>
<comment type="caution">
    <text evidence="4">The sequence shown here is derived from an EMBL/GenBank/DDBJ whole genome shotgun (WGS) entry which is preliminary data.</text>
</comment>
<evidence type="ECO:0000259" key="3">
    <source>
        <dbReference type="PROSITE" id="PS50006"/>
    </source>
</evidence>
<dbReference type="Proteomes" id="UP001149140">
    <property type="component" value="Unassembled WGS sequence"/>
</dbReference>
<dbReference type="Gene3D" id="1.10.10.10">
    <property type="entry name" value="Winged helix-like DNA-binding domain superfamily/Winged helix DNA-binding domain"/>
    <property type="match status" value="1"/>
</dbReference>
<name>A0A9X3N2Q6_9ACTN</name>
<dbReference type="SMART" id="SM00240">
    <property type="entry name" value="FHA"/>
    <property type="match status" value="1"/>
</dbReference>
<reference evidence="4" key="1">
    <citation type="submission" date="2022-10" db="EMBL/GenBank/DDBJ databases">
        <title>The WGS of Solirubrobacter ginsenosidimutans DSM 21036.</title>
        <authorList>
            <person name="Jiang Z."/>
        </authorList>
    </citation>
    <scope>NUCLEOTIDE SEQUENCE</scope>
    <source>
        <strain evidence="4">DSM 21036</strain>
    </source>
</reference>